<dbReference type="GO" id="GO:0098554">
    <property type="term" value="C:cytoplasmic side of endoplasmic reticulum membrane"/>
    <property type="evidence" value="ECO:0007669"/>
    <property type="project" value="TreeGrafter"/>
</dbReference>
<comment type="caution">
    <text evidence="10">The sequence shown here is derived from an EMBL/GenBank/DDBJ whole genome shotgun (WGS) entry which is preliminary data.</text>
</comment>
<feature type="transmembrane region" description="Helical" evidence="9">
    <location>
        <begin position="261"/>
        <end position="281"/>
    </location>
</feature>
<keyword evidence="6 9" id="KW-1133">Transmembrane helix</keyword>
<protein>
    <submittedName>
        <fullName evidence="10">Uncharacterized protein</fullName>
    </submittedName>
</protein>
<evidence type="ECO:0000256" key="2">
    <source>
        <dbReference type="ARBA" id="ARBA00006859"/>
    </source>
</evidence>
<dbReference type="SMART" id="SM00730">
    <property type="entry name" value="PSN"/>
    <property type="match status" value="1"/>
</dbReference>
<gene>
    <name evidence="10" type="ORF">JR316_002289</name>
</gene>
<dbReference type="InterPro" id="IPR006639">
    <property type="entry name" value="Preselin/SPP"/>
</dbReference>
<dbReference type="GO" id="GO:0098553">
    <property type="term" value="C:lumenal side of endoplasmic reticulum membrane"/>
    <property type="evidence" value="ECO:0007669"/>
    <property type="project" value="TreeGrafter"/>
</dbReference>
<dbReference type="GO" id="GO:0006465">
    <property type="term" value="P:signal peptide processing"/>
    <property type="evidence" value="ECO:0007669"/>
    <property type="project" value="TreeGrafter"/>
</dbReference>
<proteinExistence type="inferred from homology"/>
<feature type="transmembrane region" description="Helical" evidence="9">
    <location>
        <begin position="293"/>
        <end position="312"/>
    </location>
</feature>
<dbReference type="AlphaFoldDB" id="A0A8H7Y7J7"/>
<feature type="transmembrane region" description="Helical" evidence="9">
    <location>
        <begin position="213"/>
        <end position="230"/>
    </location>
</feature>
<dbReference type="Pfam" id="PF04258">
    <property type="entry name" value="Peptidase_A22B"/>
    <property type="match status" value="1"/>
</dbReference>
<comment type="subcellular location">
    <subcellularLocation>
        <location evidence="1">Endoplasmic reticulum membrane</location>
        <topology evidence="1">Multi-pass membrane protein</topology>
    </subcellularLocation>
</comment>
<sequence>MERLTEMAYQSVQALRLQEVDWDLLSSYAGLLGLATCSIYAGANGSLPRKSGTEKKKDDDGEEDDEDEDNEERMSSEDAWIFPIIGSIALVGLYVLVKYLGTEWLNWMLGWYFGVAGVGSVWNSWISLTRYLVGETRWKKFDQVRMSVKKGSHVLIGISTRTPSIILLPLAAVPSGLYLFWGDGRRSVLLTDLLGVSFAYNALTLLRIDSFKTGCILLSGLFVYDVWWVFGTDVMVRVATTLDVPIKLLWPKSVVLAGDRGYTMLGLGDVVIPGTFVALGLRYDHARQTAGRPYFRATLAGYIWGLAVTMWVMHRYGAAQPALLYLSPACMVSFAATGHWRGELMEAWQWIDNSNK</sequence>
<dbReference type="PANTHER" id="PTHR12174">
    <property type="entry name" value="SIGNAL PEPTIDE PEPTIDASE"/>
    <property type="match status" value="1"/>
</dbReference>
<keyword evidence="7 9" id="KW-0472">Membrane</keyword>
<feature type="compositionally biased region" description="Acidic residues" evidence="8">
    <location>
        <begin position="60"/>
        <end position="71"/>
    </location>
</feature>
<feature type="transmembrane region" description="Helical" evidence="9">
    <location>
        <begin position="79"/>
        <end position="97"/>
    </location>
</feature>
<reference evidence="10" key="1">
    <citation type="submission" date="2021-02" db="EMBL/GenBank/DDBJ databases">
        <title>Psilocybe cubensis genome.</title>
        <authorList>
            <person name="Mckernan K.J."/>
            <person name="Crawford S."/>
            <person name="Trippe A."/>
            <person name="Kane L.T."/>
            <person name="Mclaughlin S."/>
        </authorList>
    </citation>
    <scope>NUCLEOTIDE SEQUENCE [LARGE SCALE GENOMIC DNA]</scope>
    <source>
        <strain evidence="10">MGC-MH-2018</strain>
    </source>
</reference>
<name>A0A8H7Y7J7_PSICU</name>
<accession>A0A8H7Y7J7</accession>
<feature type="transmembrane region" description="Helical" evidence="9">
    <location>
        <begin position="154"/>
        <end position="181"/>
    </location>
</feature>
<keyword evidence="4" id="KW-0378">Hydrolase</keyword>
<feature type="region of interest" description="Disordered" evidence="8">
    <location>
        <begin position="48"/>
        <end position="74"/>
    </location>
</feature>
<dbReference type="GO" id="GO:0042500">
    <property type="term" value="F:aspartic endopeptidase activity, intramembrane cleaving"/>
    <property type="evidence" value="ECO:0007669"/>
    <property type="project" value="InterPro"/>
</dbReference>
<evidence type="ECO:0000256" key="8">
    <source>
        <dbReference type="SAM" id="MobiDB-lite"/>
    </source>
</evidence>
<evidence type="ECO:0000256" key="9">
    <source>
        <dbReference type="SAM" id="Phobius"/>
    </source>
</evidence>
<feature type="transmembrane region" description="Helical" evidence="9">
    <location>
        <begin position="25"/>
        <end position="47"/>
    </location>
</feature>
<dbReference type="GO" id="GO:0033619">
    <property type="term" value="P:membrane protein proteolysis"/>
    <property type="evidence" value="ECO:0007669"/>
    <property type="project" value="TreeGrafter"/>
</dbReference>
<evidence type="ECO:0000256" key="1">
    <source>
        <dbReference type="ARBA" id="ARBA00004477"/>
    </source>
</evidence>
<comment type="similarity">
    <text evidence="2">Belongs to the peptidase A22B family.</text>
</comment>
<feature type="transmembrane region" description="Helical" evidence="9">
    <location>
        <begin position="318"/>
        <end position="336"/>
    </location>
</feature>
<evidence type="ECO:0000256" key="5">
    <source>
        <dbReference type="ARBA" id="ARBA00022824"/>
    </source>
</evidence>
<dbReference type="PANTHER" id="PTHR12174:SF23">
    <property type="entry name" value="MINOR HISTOCOMPATIBILITY ANTIGEN H13"/>
    <property type="match status" value="1"/>
</dbReference>
<dbReference type="EMBL" id="JAFIQS010000002">
    <property type="protein sequence ID" value="KAG5172786.1"/>
    <property type="molecule type" value="Genomic_DNA"/>
</dbReference>
<evidence type="ECO:0000256" key="3">
    <source>
        <dbReference type="ARBA" id="ARBA00022692"/>
    </source>
</evidence>
<organism evidence="10">
    <name type="scientific">Psilocybe cubensis</name>
    <name type="common">Psychedelic mushroom</name>
    <name type="synonym">Stropharia cubensis</name>
    <dbReference type="NCBI Taxonomy" id="181762"/>
    <lineage>
        <taxon>Eukaryota</taxon>
        <taxon>Fungi</taxon>
        <taxon>Dikarya</taxon>
        <taxon>Basidiomycota</taxon>
        <taxon>Agaricomycotina</taxon>
        <taxon>Agaricomycetes</taxon>
        <taxon>Agaricomycetidae</taxon>
        <taxon>Agaricales</taxon>
        <taxon>Agaricineae</taxon>
        <taxon>Strophariaceae</taxon>
        <taxon>Psilocybe</taxon>
    </lineage>
</organism>
<keyword evidence="3 9" id="KW-0812">Transmembrane</keyword>
<dbReference type="OrthoDB" id="29661at2759"/>
<dbReference type="InterPro" id="IPR007369">
    <property type="entry name" value="Peptidase_A22B_SPP"/>
</dbReference>
<evidence type="ECO:0000313" key="10">
    <source>
        <dbReference type="EMBL" id="KAG5172786.1"/>
    </source>
</evidence>
<evidence type="ECO:0000256" key="4">
    <source>
        <dbReference type="ARBA" id="ARBA00022801"/>
    </source>
</evidence>
<feature type="transmembrane region" description="Helical" evidence="9">
    <location>
        <begin position="187"/>
        <end position="206"/>
    </location>
</feature>
<evidence type="ECO:0000256" key="6">
    <source>
        <dbReference type="ARBA" id="ARBA00022989"/>
    </source>
</evidence>
<keyword evidence="5" id="KW-0256">Endoplasmic reticulum</keyword>
<evidence type="ECO:0000256" key="7">
    <source>
        <dbReference type="ARBA" id="ARBA00023136"/>
    </source>
</evidence>
<feature type="transmembrane region" description="Helical" evidence="9">
    <location>
        <begin position="109"/>
        <end position="133"/>
    </location>
</feature>